<organism evidence="1 2">
    <name type="scientific">Ascochyta lentis</name>
    <dbReference type="NCBI Taxonomy" id="205686"/>
    <lineage>
        <taxon>Eukaryota</taxon>
        <taxon>Fungi</taxon>
        <taxon>Dikarya</taxon>
        <taxon>Ascomycota</taxon>
        <taxon>Pezizomycotina</taxon>
        <taxon>Dothideomycetes</taxon>
        <taxon>Pleosporomycetidae</taxon>
        <taxon>Pleosporales</taxon>
        <taxon>Pleosporineae</taxon>
        <taxon>Didymellaceae</taxon>
        <taxon>Ascochyta</taxon>
    </lineage>
</organism>
<dbReference type="EMBL" id="RZGK01000021">
    <property type="protein sequence ID" value="KAF9691175.1"/>
    <property type="molecule type" value="Genomic_DNA"/>
</dbReference>
<keyword evidence="2" id="KW-1185">Reference proteome</keyword>
<dbReference type="Proteomes" id="UP000651452">
    <property type="component" value="Unassembled WGS sequence"/>
</dbReference>
<reference evidence="1" key="2">
    <citation type="submission" date="2020-09" db="EMBL/GenBank/DDBJ databases">
        <title>Reference genome assembly for Australian Ascochyta lentis isolate Al4.</title>
        <authorList>
            <person name="Lee R.C."/>
            <person name="Farfan-Caceres L.M."/>
            <person name="Debler J.W."/>
            <person name="Williams A.H."/>
            <person name="Henares B.M."/>
        </authorList>
    </citation>
    <scope>NUCLEOTIDE SEQUENCE</scope>
    <source>
        <strain evidence="1">Al4</strain>
    </source>
</reference>
<evidence type="ECO:0000313" key="1">
    <source>
        <dbReference type="EMBL" id="KAF9691175.1"/>
    </source>
</evidence>
<protein>
    <submittedName>
        <fullName evidence="1">Uncharacterized protein</fullName>
    </submittedName>
</protein>
<sequence length="381" mass="43571">MGGKVFELVKMPNGKPPELPRMSPDLYRKMIAECQPKLEALFRNVVVPRDAPEKRDHGDVDFLVEGILPTTPVEQIWKATKASLGAELHVPRNQSHSFGISHPDIPGAFVQVDVELSPGSDTPDSVELFEWTKFMKGDADLLQIIGIAHRPLGITCNDRGLHVRLEQIEPYDKKKALLFLTRDPVQAMQFYGFDVSKYHKGFESETDLFDWVAAGRFFSPEVFERRVERSDDRSRHSKRPMYRHFVDDYMANAHRAKGSVWSREAVLWEAVKTFGVHAEYDTMMDTHWTKVAEEELWKEVKARIPAKDKALASAVRALRRRVTFSNGNPQISNTLIIPERYLVWAEHVSEENKHDVLAWVEKNWREVKSRDKAGVSVVGAA</sequence>
<evidence type="ECO:0000313" key="2">
    <source>
        <dbReference type="Proteomes" id="UP000651452"/>
    </source>
</evidence>
<reference evidence="1" key="1">
    <citation type="submission" date="2018-12" db="EMBL/GenBank/DDBJ databases">
        <authorList>
            <person name="Syme R.A."/>
            <person name="Farfan-Caceres L."/>
            <person name="Lichtenzveig J."/>
        </authorList>
    </citation>
    <scope>NUCLEOTIDE SEQUENCE</scope>
    <source>
        <strain evidence="1">Al4</strain>
    </source>
</reference>
<name>A0A8H7IV01_9PLEO</name>
<accession>A0A8H7IV01</accession>
<proteinExistence type="predicted"/>
<dbReference type="AlphaFoldDB" id="A0A8H7IV01"/>
<dbReference type="OrthoDB" id="4708870at2759"/>
<gene>
    <name evidence="1" type="ORF">EKO04_010576</name>
</gene>
<comment type="caution">
    <text evidence="1">The sequence shown here is derived from an EMBL/GenBank/DDBJ whole genome shotgun (WGS) entry which is preliminary data.</text>
</comment>